<feature type="compositionally biased region" description="Polar residues" evidence="1">
    <location>
        <begin position="350"/>
        <end position="359"/>
    </location>
</feature>
<feature type="compositionally biased region" description="Low complexity" evidence="1">
    <location>
        <begin position="157"/>
        <end position="193"/>
    </location>
</feature>
<feature type="compositionally biased region" description="Low complexity" evidence="1">
    <location>
        <begin position="220"/>
        <end position="232"/>
    </location>
</feature>
<feature type="compositionally biased region" description="Polar residues" evidence="1">
    <location>
        <begin position="465"/>
        <end position="489"/>
    </location>
</feature>
<evidence type="ECO:0000313" key="3">
    <source>
        <dbReference type="EMBL" id="WWC91894.1"/>
    </source>
</evidence>
<feature type="compositionally biased region" description="Low complexity" evidence="1">
    <location>
        <begin position="508"/>
        <end position="531"/>
    </location>
</feature>
<feature type="domain" description="Myb-like" evidence="2">
    <location>
        <begin position="14"/>
        <end position="83"/>
    </location>
</feature>
<feature type="region of interest" description="Disordered" evidence="1">
    <location>
        <begin position="401"/>
        <end position="539"/>
    </location>
</feature>
<evidence type="ECO:0000256" key="1">
    <source>
        <dbReference type="SAM" id="MobiDB-lite"/>
    </source>
</evidence>
<evidence type="ECO:0000313" key="4">
    <source>
        <dbReference type="Proteomes" id="UP001355207"/>
    </source>
</evidence>
<gene>
    <name evidence="3" type="ORF">L201_006843</name>
</gene>
<dbReference type="PANTHER" id="PTHR46929">
    <property type="entry name" value="EXPRESSED PROTEIN"/>
    <property type="match status" value="1"/>
</dbReference>
<evidence type="ECO:0000259" key="2">
    <source>
        <dbReference type="PROSITE" id="PS50090"/>
    </source>
</evidence>
<protein>
    <recommendedName>
        <fullName evidence="2">Myb-like domain-containing protein</fullName>
    </recommendedName>
</protein>
<dbReference type="Pfam" id="PF12776">
    <property type="entry name" value="Myb_DNA-bind_3"/>
    <property type="match status" value="1"/>
</dbReference>
<dbReference type="InterPro" id="IPR001005">
    <property type="entry name" value="SANT/Myb"/>
</dbReference>
<dbReference type="PROSITE" id="PS50090">
    <property type="entry name" value="MYB_LIKE"/>
    <property type="match status" value="1"/>
</dbReference>
<dbReference type="PANTHER" id="PTHR46929:SF3">
    <property type="entry name" value="MYB_SANT-LIKE DOMAIN-CONTAINING PROTEIN"/>
    <property type="match status" value="1"/>
</dbReference>
<dbReference type="Gene3D" id="1.10.10.60">
    <property type="entry name" value="Homeodomain-like"/>
    <property type="match status" value="1"/>
</dbReference>
<feature type="region of interest" description="Disordered" evidence="1">
    <location>
        <begin position="146"/>
        <end position="234"/>
    </location>
</feature>
<dbReference type="EMBL" id="CP144106">
    <property type="protein sequence ID" value="WWC91894.1"/>
    <property type="molecule type" value="Genomic_DNA"/>
</dbReference>
<proteinExistence type="predicted"/>
<feature type="compositionally biased region" description="Polar residues" evidence="1">
    <location>
        <begin position="305"/>
        <end position="335"/>
    </location>
</feature>
<feature type="region of interest" description="Disordered" evidence="1">
    <location>
        <begin position="1"/>
        <end position="21"/>
    </location>
</feature>
<keyword evidence="4" id="KW-1185">Reference proteome</keyword>
<organism evidence="3 4">
    <name type="scientific">Kwoniella dendrophila CBS 6074</name>
    <dbReference type="NCBI Taxonomy" id="1295534"/>
    <lineage>
        <taxon>Eukaryota</taxon>
        <taxon>Fungi</taxon>
        <taxon>Dikarya</taxon>
        <taxon>Basidiomycota</taxon>
        <taxon>Agaricomycotina</taxon>
        <taxon>Tremellomycetes</taxon>
        <taxon>Tremellales</taxon>
        <taxon>Cryptococcaceae</taxon>
        <taxon>Kwoniella</taxon>
    </lineage>
</organism>
<feature type="region of interest" description="Disordered" evidence="1">
    <location>
        <begin position="249"/>
        <end position="385"/>
    </location>
</feature>
<feature type="region of interest" description="Disordered" evidence="1">
    <location>
        <begin position="631"/>
        <end position="652"/>
    </location>
</feature>
<dbReference type="InterPro" id="IPR024752">
    <property type="entry name" value="Myb/SANT-like_dom"/>
</dbReference>
<feature type="compositionally biased region" description="Polar residues" evidence="1">
    <location>
        <begin position="281"/>
        <end position="292"/>
    </location>
</feature>
<reference evidence="3 4" key="1">
    <citation type="submission" date="2024-01" db="EMBL/GenBank/DDBJ databases">
        <title>Comparative genomics of Cryptococcus and Kwoniella reveals pathogenesis evolution and contrasting modes of karyotype evolution via chromosome fusion or intercentromeric recombination.</title>
        <authorList>
            <person name="Coelho M.A."/>
            <person name="David-Palma M."/>
            <person name="Shea T."/>
            <person name="Bowers K."/>
            <person name="McGinley-Smith S."/>
            <person name="Mohammad A.W."/>
            <person name="Gnirke A."/>
            <person name="Yurkov A.M."/>
            <person name="Nowrousian M."/>
            <person name="Sun S."/>
            <person name="Cuomo C.A."/>
            <person name="Heitman J."/>
        </authorList>
    </citation>
    <scope>NUCLEOTIDE SEQUENCE [LARGE SCALE GENOMIC DNA]</scope>
    <source>
        <strain evidence="3 4">CBS 6074</strain>
    </source>
</reference>
<dbReference type="AlphaFoldDB" id="A0AAX4K3Z2"/>
<feature type="compositionally biased region" description="Acidic residues" evidence="1">
    <location>
        <begin position="268"/>
        <end position="277"/>
    </location>
</feature>
<name>A0AAX4K3Z2_9TREE</name>
<feature type="compositionally biased region" description="Polar residues" evidence="1">
    <location>
        <begin position="411"/>
        <end position="426"/>
    </location>
</feature>
<sequence length="652" mass="72355">MSTTSSSTTIGNNKDRKRSAHWTDLDTEQLVNLLLKYKNSGRTADNGFKPEIWEEASLLLENNTYMGGPKTPDACKSRWQRLQRDYKAAKDMEAMPGFAWDRTTNRLSASPECWINAEKQLDSYKYRKIHLPTFDSIAILCTGDSTRSRPRVQKGRSSLGSISNASSMLSLSTNSTSTQPLNHNQNQNQNQGQSSADGNNMNQIQQQQQQHHLISGNGNGNVQNSSSSSSSNAITQLQQVQNDQNVFNWSTTTTLNPNNSNSHTGQDGIDDDGEGEFDSAFNLSGGSQSFNLGQKRPLPFDPSILSPTIHATTNQGPGPPSSNLHTLPHSHSQHNLPIPQGSPPKKPRQTRSNGNLSSNHIQPPQQQTQMHQQIHQQHHQHQHHLPPAHTIPQQYYLAHTHAHQQPPPNHPSTTQIQNGTGHSNLSAVPRSPEFTTSTQSLLDPSIIQTPPPSSNPNSNTNNPQILRQQFTPISNGNNGGDTPNTSMQNHLQQQQQQQHHLHHHPFPGNNGNGLSNSNSIQSLNALSNNNNTPSISTPVEISNHNNILQQSQQQVQQQEKTESERRTEAIIQIQKQQEQLNLNDENLIEILIEFENNINAVDTFLAIEKDNLKTLWLNKIIKRRSNSLMNFSYTSNSTNKASGNGNGTSKKS</sequence>
<feature type="compositionally biased region" description="Polar residues" evidence="1">
    <location>
        <begin position="433"/>
        <end position="442"/>
    </location>
</feature>
<dbReference type="Proteomes" id="UP001355207">
    <property type="component" value="Chromosome 9"/>
</dbReference>
<accession>A0AAX4K3Z2</accession>
<dbReference type="RefSeq" id="XP_066078656.1">
    <property type="nucleotide sequence ID" value="XM_066222559.1"/>
</dbReference>
<dbReference type="GeneID" id="91097512"/>
<feature type="compositionally biased region" description="Basic residues" evidence="1">
    <location>
        <begin position="376"/>
        <end position="385"/>
    </location>
</feature>
<feature type="compositionally biased region" description="Low complexity" evidence="1">
    <location>
        <begin position="360"/>
        <end position="375"/>
    </location>
</feature>
<feature type="compositionally biased region" description="Low complexity" evidence="1">
    <location>
        <begin position="455"/>
        <end position="464"/>
    </location>
</feature>
<feature type="compositionally biased region" description="Low complexity" evidence="1">
    <location>
        <begin position="249"/>
        <end position="267"/>
    </location>
</feature>